<keyword evidence="1" id="KW-0472">Membrane</keyword>
<comment type="caution">
    <text evidence="2">The sequence shown here is derived from an EMBL/GenBank/DDBJ whole genome shotgun (WGS) entry which is preliminary data.</text>
</comment>
<proteinExistence type="predicted"/>
<reference evidence="2" key="1">
    <citation type="submission" date="2020-12" db="EMBL/GenBank/DDBJ databases">
        <title>Sedimentitalea sp. nov., isolated from sand in Incheon.</title>
        <authorList>
            <person name="Kim W."/>
        </authorList>
    </citation>
    <scope>NUCLEOTIDE SEQUENCE</scope>
    <source>
        <strain evidence="2">CAU 1593</strain>
    </source>
</reference>
<evidence type="ECO:0000256" key="1">
    <source>
        <dbReference type="SAM" id="Phobius"/>
    </source>
</evidence>
<dbReference type="InterPro" id="IPR009200">
    <property type="entry name" value="DUF1269_membrane"/>
</dbReference>
<dbReference type="Proteomes" id="UP000619079">
    <property type="component" value="Unassembled WGS sequence"/>
</dbReference>
<organism evidence="2 3">
    <name type="scientific">Sedimentitalea arenosa</name>
    <dbReference type="NCBI Taxonomy" id="2798803"/>
    <lineage>
        <taxon>Bacteria</taxon>
        <taxon>Pseudomonadati</taxon>
        <taxon>Pseudomonadota</taxon>
        <taxon>Alphaproteobacteria</taxon>
        <taxon>Rhodobacterales</taxon>
        <taxon>Paracoccaceae</taxon>
        <taxon>Sedimentitalea</taxon>
    </lineage>
</organism>
<evidence type="ECO:0000313" key="2">
    <source>
        <dbReference type="EMBL" id="MBJ6371862.1"/>
    </source>
</evidence>
<keyword evidence="1" id="KW-0812">Transmembrane</keyword>
<keyword evidence="1" id="KW-1133">Transmembrane helix</keyword>
<evidence type="ECO:0000313" key="3">
    <source>
        <dbReference type="Proteomes" id="UP000619079"/>
    </source>
</evidence>
<sequence>MSDLFIVTFDRKDGAEALNAALAPLRAEQRLETQDTNIVTRDADGTVHLHHPVPVPLAQAIGGSVWGLVLGAVFLMPLAGAAVGAGVGALVGRDRDPGVDKAFLEQIGDTLRPGGSALCLWVRHVEEGALEAVLRDFGGGGTILRSPVSPELEERLQAMLDVAGSPD</sequence>
<name>A0A8J7IV73_9RHOB</name>
<dbReference type="EMBL" id="JAELVR010000006">
    <property type="protein sequence ID" value="MBJ6371862.1"/>
    <property type="molecule type" value="Genomic_DNA"/>
</dbReference>
<dbReference type="RefSeq" id="WP_199024724.1">
    <property type="nucleotide sequence ID" value="NZ_JAELVR010000006.1"/>
</dbReference>
<protein>
    <submittedName>
        <fullName evidence="2">DUF1269 domain-containing protein</fullName>
    </submittedName>
</protein>
<dbReference type="AlphaFoldDB" id="A0A8J7IV73"/>
<keyword evidence="3" id="KW-1185">Reference proteome</keyword>
<gene>
    <name evidence="2" type="ORF">JF290_10020</name>
</gene>
<accession>A0A8J7IV73</accession>
<feature type="transmembrane region" description="Helical" evidence="1">
    <location>
        <begin position="65"/>
        <end position="91"/>
    </location>
</feature>
<dbReference type="Pfam" id="PF06897">
    <property type="entry name" value="DUF1269"/>
    <property type="match status" value="1"/>
</dbReference>